<dbReference type="EMBL" id="JAQZSM010000005">
    <property type="protein sequence ID" value="MDD7970976.1"/>
    <property type="molecule type" value="Genomic_DNA"/>
</dbReference>
<evidence type="ECO:0000313" key="7">
    <source>
        <dbReference type="Proteomes" id="UP001431784"/>
    </source>
</evidence>
<dbReference type="Gene3D" id="3.40.190.10">
    <property type="entry name" value="Periplasmic binding protein-like II"/>
    <property type="match status" value="2"/>
</dbReference>
<feature type="domain" description="HTH lysR-type" evidence="5">
    <location>
        <begin position="4"/>
        <end position="61"/>
    </location>
</feature>
<organism evidence="6 7">
    <name type="scientific">Roseinatronobacter alkalisoli</name>
    <dbReference type="NCBI Taxonomy" id="3028235"/>
    <lineage>
        <taxon>Bacteria</taxon>
        <taxon>Pseudomonadati</taxon>
        <taxon>Pseudomonadota</taxon>
        <taxon>Alphaproteobacteria</taxon>
        <taxon>Rhodobacterales</taxon>
        <taxon>Paracoccaceae</taxon>
        <taxon>Roseinatronobacter</taxon>
    </lineage>
</organism>
<dbReference type="Proteomes" id="UP001431784">
    <property type="component" value="Unassembled WGS sequence"/>
</dbReference>
<dbReference type="InterPro" id="IPR000847">
    <property type="entry name" value="LysR_HTH_N"/>
</dbReference>
<name>A0ABT5T784_9RHOB</name>
<dbReference type="Gene3D" id="1.10.10.10">
    <property type="entry name" value="Winged helix-like DNA-binding domain superfamily/Winged helix DNA-binding domain"/>
    <property type="match status" value="2"/>
</dbReference>
<dbReference type="PANTHER" id="PTHR30126:SF98">
    <property type="entry name" value="HTH-TYPE TRANSCRIPTIONAL ACTIVATOR BAUR"/>
    <property type="match status" value="1"/>
</dbReference>
<reference evidence="6" key="1">
    <citation type="submission" date="2023-02" db="EMBL/GenBank/DDBJ databases">
        <title>Description of Roseinatronobacter alkalisoli sp. nov., an alkaliphilic bacerium isolated from soda soil.</title>
        <authorList>
            <person name="Wei W."/>
        </authorList>
    </citation>
    <scope>NUCLEOTIDE SEQUENCE</scope>
    <source>
        <strain evidence="6">HJB301</strain>
    </source>
</reference>
<keyword evidence="3" id="KW-0238">DNA-binding</keyword>
<dbReference type="PROSITE" id="PS50931">
    <property type="entry name" value="HTH_LYSR"/>
    <property type="match status" value="2"/>
</dbReference>
<dbReference type="RefSeq" id="WP_274351666.1">
    <property type="nucleotide sequence ID" value="NZ_JAQZSM010000005.1"/>
</dbReference>
<proteinExistence type="inferred from homology"/>
<evidence type="ECO:0000256" key="4">
    <source>
        <dbReference type="ARBA" id="ARBA00023163"/>
    </source>
</evidence>
<keyword evidence="4" id="KW-0804">Transcription</keyword>
<protein>
    <submittedName>
        <fullName evidence="6">LysR family transcriptional regulator</fullName>
    </submittedName>
</protein>
<dbReference type="PANTHER" id="PTHR30126">
    <property type="entry name" value="HTH-TYPE TRANSCRIPTIONAL REGULATOR"/>
    <property type="match status" value="1"/>
</dbReference>
<evidence type="ECO:0000256" key="3">
    <source>
        <dbReference type="ARBA" id="ARBA00023125"/>
    </source>
</evidence>
<comment type="similarity">
    <text evidence="1">Belongs to the LysR transcriptional regulatory family.</text>
</comment>
<evidence type="ECO:0000313" key="6">
    <source>
        <dbReference type="EMBL" id="MDD7970976.1"/>
    </source>
</evidence>
<accession>A0ABT5T784</accession>
<keyword evidence="7" id="KW-1185">Reference proteome</keyword>
<dbReference type="InterPro" id="IPR005119">
    <property type="entry name" value="LysR_subst-bd"/>
</dbReference>
<dbReference type="InterPro" id="IPR036390">
    <property type="entry name" value="WH_DNA-bd_sf"/>
</dbReference>
<dbReference type="PRINTS" id="PR00039">
    <property type="entry name" value="HTHLYSR"/>
</dbReference>
<sequence>MTRHNLRHFRVFLAVAELRSPSAAARRCRVSQPAVTQSLNKLERTMGGGLFQRTRQGFFLTDRGRIFEARIRRAMDRLDSALHDVAPRLTVTATLSQLQALIAMTEAQNFTLAAHHLGLAQPTVHRAVTQIEEASARVLFERTSFGMVATRPCRRLAQAARLAFAEFEQAEGDLAEFDGRDAGHIVVGALPLSRTVILPEALARFRALRPRHRVRIFDGPYDEMLAGLRRGDIDLIIGALRDPLPIEDVVQEKLFSDRLTILAGPQHPLAGRQDIALDELARHGWVVPREGVPARAQFDALFLDRGLPLPDSIVECGSILLMRELLNRSDLLGCISAQQAEAEIARGLLTRVRTGIDWAGRDIGLTCRVDWVPTAAQALFLDLVRSVAQGIAPTVHSGSLS</sequence>
<dbReference type="InterPro" id="IPR036388">
    <property type="entry name" value="WH-like_DNA-bd_sf"/>
</dbReference>
<evidence type="ECO:0000256" key="2">
    <source>
        <dbReference type="ARBA" id="ARBA00023015"/>
    </source>
</evidence>
<dbReference type="SUPFAM" id="SSF53850">
    <property type="entry name" value="Periplasmic binding protein-like II"/>
    <property type="match status" value="1"/>
</dbReference>
<comment type="caution">
    <text evidence="6">The sequence shown here is derived from an EMBL/GenBank/DDBJ whole genome shotgun (WGS) entry which is preliminary data.</text>
</comment>
<evidence type="ECO:0000259" key="5">
    <source>
        <dbReference type="PROSITE" id="PS50931"/>
    </source>
</evidence>
<dbReference type="Pfam" id="PF00126">
    <property type="entry name" value="HTH_1"/>
    <property type="match status" value="2"/>
</dbReference>
<keyword evidence="2" id="KW-0805">Transcription regulation</keyword>
<gene>
    <name evidence="6" type="ORF">PUT78_07685</name>
</gene>
<dbReference type="SUPFAM" id="SSF46785">
    <property type="entry name" value="Winged helix' DNA-binding domain"/>
    <property type="match status" value="2"/>
</dbReference>
<dbReference type="Pfam" id="PF03466">
    <property type="entry name" value="LysR_substrate"/>
    <property type="match status" value="1"/>
</dbReference>
<feature type="domain" description="HTH lysR-type" evidence="5">
    <location>
        <begin position="94"/>
        <end position="150"/>
    </location>
</feature>
<evidence type="ECO:0000256" key="1">
    <source>
        <dbReference type="ARBA" id="ARBA00009437"/>
    </source>
</evidence>